<feature type="binding site" evidence="18">
    <location>
        <position position="116"/>
    </location>
    <ligand>
        <name>K(+)</name>
        <dbReference type="ChEBI" id="CHEBI:29103"/>
    </ligand>
</feature>
<keyword evidence="8 17" id="KW-0521">NADP</keyword>
<evidence type="ECO:0000256" key="3">
    <source>
        <dbReference type="ARBA" id="ARBA00006001"/>
    </source>
</evidence>
<evidence type="ECO:0000259" key="21">
    <source>
        <dbReference type="PROSITE" id="PS51385"/>
    </source>
</evidence>
<feature type="domain" description="YjeF C-terminal" evidence="20">
    <location>
        <begin position="209"/>
        <end position="457"/>
    </location>
</feature>
<comment type="function">
    <text evidence="17">Catalyzes the dehydration of the S-form of NAD(P)HX at the expense of ADP, which is converted to AMP. Together with NAD(P)HX epimerase, which catalyzes the epimerization of the S- and R-forms, the enzyme allows the repair of both epimers of NAD(P)HX, a damaged form of NAD(P)H that is a result of enzymatic or heat-dependent hydration.</text>
</comment>
<dbReference type="InterPro" id="IPR004443">
    <property type="entry name" value="YjeF_N_dom"/>
</dbReference>
<evidence type="ECO:0000256" key="14">
    <source>
        <dbReference type="ARBA" id="ARBA00025153"/>
    </source>
</evidence>
<evidence type="ECO:0000256" key="1">
    <source>
        <dbReference type="ARBA" id="ARBA00000013"/>
    </source>
</evidence>
<comment type="catalytic activity">
    <reaction evidence="1 18 19">
        <text>(6R)-NADHX = (6S)-NADHX</text>
        <dbReference type="Rhea" id="RHEA:32215"/>
        <dbReference type="ChEBI" id="CHEBI:64074"/>
        <dbReference type="ChEBI" id="CHEBI:64075"/>
        <dbReference type="EC" id="5.1.99.6"/>
    </reaction>
</comment>
<evidence type="ECO:0000256" key="15">
    <source>
        <dbReference type="ARBA" id="ARBA00048238"/>
    </source>
</evidence>
<comment type="cofactor">
    <cofactor evidence="18 19">
        <name>K(+)</name>
        <dbReference type="ChEBI" id="CHEBI:29103"/>
    </cofactor>
    <text evidence="18 19">Binds 1 potassium ion per subunit.</text>
</comment>
<reference evidence="22 23" key="1">
    <citation type="journal article" date="2019" name="Int. J. Syst. Evol. Microbiol.">
        <title>The Global Catalogue of Microorganisms (GCM) 10K type strain sequencing project: providing services to taxonomists for standard genome sequencing and annotation.</title>
        <authorList>
            <consortium name="The Broad Institute Genomics Platform"/>
            <consortium name="The Broad Institute Genome Sequencing Center for Infectious Disease"/>
            <person name="Wu L."/>
            <person name="Ma J."/>
        </authorList>
    </citation>
    <scope>NUCLEOTIDE SEQUENCE [LARGE SCALE GENOMIC DNA]</scope>
    <source>
        <strain evidence="22 23">JCM 16021</strain>
    </source>
</reference>
<evidence type="ECO:0000313" key="23">
    <source>
        <dbReference type="Proteomes" id="UP001500575"/>
    </source>
</evidence>
<feature type="binding site" evidence="17">
    <location>
        <begin position="371"/>
        <end position="375"/>
    </location>
    <ligand>
        <name>AMP</name>
        <dbReference type="ChEBI" id="CHEBI:456215"/>
    </ligand>
</feature>
<dbReference type="EMBL" id="BAAAQQ010000003">
    <property type="protein sequence ID" value="GAA2119615.1"/>
    <property type="molecule type" value="Genomic_DNA"/>
</dbReference>
<feature type="binding site" evidence="18">
    <location>
        <position position="147"/>
    </location>
    <ligand>
        <name>(6S)-NADPHX</name>
        <dbReference type="ChEBI" id="CHEBI:64076"/>
    </ligand>
</feature>
<dbReference type="NCBIfam" id="TIGR00196">
    <property type="entry name" value="yjeF_cterm"/>
    <property type="match status" value="1"/>
</dbReference>
<keyword evidence="12 17" id="KW-0456">Lyase</keyword>
<proteinExistence type="inferred from homology"/>
<dbReference type="HAMAP" id="MF_01966">
    <property type="entry name" value="NADHX_epimerase"/>
    <property type="match status" value="1"/>
</dbReference>
<evidence type="ECO:0000256" key="16">
    <source>
        <dbReference type="ARBA" id="ARBA00049209"/>
    </source>
</evidence>
<comment type="similarity">
    <text evidence="3 19">In the N-terminal section; belongs to the NnrE/AIBP family.</text>
</comment>
<feature type="binding site" evidence="18">
    <location>
        <begin position="120"/>
        <end position="126"/>
    </location>
    <ligand>
        <name>(6S)-NADPHX</name>
        <dbReference type="ChEBI" id="CHEBI:64076"/>
    </ligand>
</feature>
<dbReference type="InterPro" id="IPR017953">
    <property type="entry name" value="Carbohydrate_kinase_pred_CS"/>
</dbReference>
<feature type="binding site" evidence="17">
    <location>
        <position position="401"/>
    </location>
    <ligand>
        <name>(6S)-NADPHX</name>
        <dbReference type="ChEBI" id="CHEBI:64076"/>
    </ligand>
</feature>
<feature type="domain" description="YjeF N-terminal" evidence="21">
    <location>
        <begin position="10"/>
        <end position="204"/>
    </location>
</feature>
<evidence type="ECO:0000256" key="4">
    <source>
        <dbReference type="ARBA" id="ARBA00009524"/>
    </source>
</evidence>
<feature type="binding site" evidence="17">
    <location>
        <position position="400"/>
    </location>
    <ligand>
        <name>AMP</name>
        <dbReference type="ChEBI" id="CHEBI:456215"/>
    </ligand>
</feature>
<keyword evidence="7 17" id="KW-0067">ATP-binding</keyword>
<evidence type="ECO:0000256" key="9">
    <source>
        <dbReference type="ARBA" id="ARBA00022958"/>
    </source>
</evidence>
<evidence type="ECO:0000256" key="2">
    <source>
        <dbReference type="ARBA" id="ARBA00000909"/>
    </source>
</evidence>
<keyword evidence="10 17" id="KW-0520">NAD</keyword>
<feature type="binding site" evidence="18">
    <location>
        <position position="59"/>
    </location>
    <ligand>
        <name>K(+)</name>
        <dbReference type="ChEBI" id="CHEBI:29103"/>
    </ligand>
</feature>
<evidence type="ECO:0000256" key="19">
    <source>
        <dbReference type="PIRNR" id="PIRNR017184"/>
    </source>
</evidence>
<dbReference type="PANTHER" id="PTHR12592">
    <property type="entry name" value="ATP-DEPENDENT (S)-NAD(P)H-HYDRATE DEHYDRATASE FAMILY MEMBER"/>
    <property type="match status" value="1"/>
</dbReference>
<organism evidence="22 23">
    <name type="scientific">Nocardioides bigeumensis</name>
    <dbReference type="NCBI Taxonomy" id="433657"/>
    <lineage>
        <taxon>Bacteria</taxon>
        <taxon>Bacillati</taxon>
        <taxon>Actinomycetota</taxon>
        <taxon>Actinomycetes</taxon>
        <taxon>Propionibacteriales</taxon>
        <taxon>Nocardioidaceae</taxon>
        <taxon>Nocardioides</taxon>
    </lineage>
</organism>
<evidence type="ECO:0000256" key="17">
    <source>
        <dbReference type="HAMAP-Rule" id="MF_01965"/>
    </source>
</evidence>
<comment type="caution">
    <text evidence="18">Lacks conserved residue(s) required for the propagation of feature annotation.</text>
</comment>
<comment type="caution">
    <text evidence="22">The sequence shown here is derived from an EMBL/GenBank/DDBJ whole genome shotgun (WGS) entry which is preliminary data.</text>
</comment>
<comment type="similarity">
    <text evidence="17">Belongs to the NnrD/CARKD family.</text>
</comment>
<evidence type="ECO:0000313" key="22">
    <source>
        <dbReference type="EMBL" id="GAA2119615.1"/>
    </source>
</evidence>
<comment type="similarity">
    <text evidence="18">Belongs to the NnrE/AIBP family.</text>
</comment>
<dbReference type="SUPFAM" id="SSF53613">
    <property type="entry name" value="Ribokinase-like"/>
    <property type="match status" value="1"/>
</dbReference>
<feature type="binding site" evidence="18">
    <location>
        <position position="150"/>
    </location>
    <ligand>
        <name>K(+)</name>
        <dbReference type="ChEBI" id="CHEBI:29103"/>
    </ligand>
</feature>
<dbReference type="Gene3D" id="3.40.1190.20">
    <property type="match status" value="1"/>
</dbReference>
<dbReference type="PROSITE" id="PS51385">
    <property type="entry name" value="YJEF_N"/>
    <property type="match status" value="1"/>
</dbReference>
<keyword evidence="6 17" id="KW-0547">Nucleotide-binding</keyword>
<evidence type="ECO:0000256" key="11">
    <source>
        <dbReference type="ARBA" id="ARBA00023235"/>
    </source>
</evidence>
<dbReference type="EC" id="4.2.1.136" evidence="19"/>
<accession>A0ABN2Y3A7</accession>
<dbReference type="InterPro" id="IPR036652">
    <property type="entry name" value="YjeF_N_dom_sf"/>
</dbReference>
<feature type="binding site" evidence="17">
    <location>
        <position position="292"/>
    </location>
    <ligand>
        <name>(6S)-NADPHX</name>
        <dbReference type="ChEBI" id="CHEBI:64076"/>
    </ligand>
</feature>
<comment type="catalytic activity">
    <reaction evidence="16 17 19">
        <text>(6S)-NADPHX + ADP = AMP + phosphate + NADPH + H(+)</text>
        <dbReference type="Rhea" id="RHEA:32235"/>
        <dbReference type="ChEBI" id="CHEBI:15378"/>
        <dbReference type="ChEBI" id="CHEBI:43474"/>
        <dbReference type="ChEBI" id="CHEBI:57783"/>
        <dbReference type="ChEBI" id="CHEBI:64076"/>
        <dbReference type="ChEBI" id="CHEBI:456215"/>
        <dbReference type="ChEBI" id="CHEBI:456216"/>
        <dbReference type="EC" id="4.2.1.136"/>
    </reaction>
</comment>
<dbReference type="Pfam" id="PF03853">
    <property type="entry name" value="YjeF_N"/>
    <property type="match status" value="1"/>
</dbReference>
<dbReference type="PIRSF" id="PIRSF017184">
    <property type="entry name" value="Nnr"/>
    <property type="match status" value="1"/>
</dbReference>
<dbReference type="Gene3D" id="3.40.50.10260">
    <property type="entry name" value="YjeF N-terminal domain"/>
    <property type="match status" value="1"/>
</dbReference>
<dbReference type="RefSeq" id="WP_344302808.1">
    <property type="nucleotide sequence ID" value="NZ_BAAAQQ010000003.1"/>
</dbReference>
<dbReference type="PROSITE" id="PS01050">
    <property type="entry name" value="YJEF_C_2"/>
    <property type="match status" value="1"/>
</dbReference>
<evidence type="ECO:0000259" key="20">
    <source>
        <dbReference type="PROSITE" id="PS51383"/>
    </source>
</evidence>
<dbReference type="HAMAP" id="MF_01965">
    <property type="entry name" value="NADHX_dehydratase"/>
    <property type="match status" value="1"/>
</dbReference>
<protein>
    <recommendedName>
        <fullName evidence="19">Bifunctional NAD(P)H-hydrate repair enzyme</fullName>
    </recommendedName>
    <alternativeName>
        <fullName evidence="19">Nicotinamide nucleotide repair protein</fullName>
    </alternativeName>
    <domain>
        <recommendedName>
            <fullName evidence="19">ADP-dependent (S)-NAD(P)H-hydrate dehydratase</fullName>
            <ecNumber evidence="19">4.2.1.136</ecNumber>
        </recommendedName>
        <alternativeName>
            <fullName evidence="19">ADP-dependent NAD(P)HX dehydratase</fullName>
        </alternativeName>
    </domain>
    <domain>
        <recommendedName>
            <fullName evidence="19">NAD(P)H-hydrate epimerase</fullName>
            <ecNumber evidence="19">5.1.99.6</ecNumber>
        </recommendedName>
    </domain>
</protein>
<dbReference type="PROSITE" id="PS51383">
    <property type="entry name" value="YJEF_C_3"/>
    <property type="match status" value="1"/>
</dbReference>
<comment type="catalytic activity">
    <reaction evidence="2 18 19">
        <text>(6R)-NADPHX = (6S)-NADPHX</text>
        <dbReference type="Rhea" id="RHEA:32227"/>
        <dbReference type="ChEBI" id="CHEBI:64076"/>
        <dbReference type="ChEBI" id="CHEBI:64077"/>
        <dbReference type="EC" id="5.1.99.6"/>
    </reaction>
</comment>
<gene>
    <name evidence="18" type="primary">nnrE</name>
    <name evidence="17" type="synonym">nnrD</name>
    <name evidence="22" type="ORF">GCM10009843_12480</name>
</gene>
<dbReference type="PANTHER" id="PTHR12592:SF0">
    <property type="entry name" value="ATP-DEPENDENT (S)-NAD(P)H-HYDRATE DEHYDRATASE"/>
    <property type="match status" value="1"/>
</dbReference>
<dbReference type="InterPro" id="IPR029056">
    <property type="entry name" value="Ribokinase-like"/>
</dbReference>
<evidence type="ECO:0000256" key="6">
    <source>
        <dbReference type="ARBA" id="ARBA00022741"/>
    </source>
</evidence>
<dbReference type="Proteomes" id="UP001500575">
    <property type="component" value="Unassembled WGS sequence"/>
</dbReference>
<keyword evidence="11 18" id="KW-0413">Isomerase</keyword>
<dbReference type="InterPro" id="IPR000631">
    <property type="entry name" value="CARKD"/>
</dbReference>
<evidence type="ECO:0000256" key="7">
    <source>
        <dbReference type="ARBA" id="ARBA00022840"/>
    </source>
</evidence>
<keyword evidence="13" id="KW-0511">Multifunctional enzyme</keyword>
<evidence type="ECO:0000256" key="10">
    <source>
        <dbReference type="ARBA" id="ARBA00023027"/>
    </source>
</evidence>
<comment type="cofactor">
    <cofactor evidence="17">
        <name>Mg(2+)</name>
        <dbReference type="ChEBI" id="CHEBI:18420"/>
    </cofactor>
</comment>
<dbReference type="CDD" id="cd01171">
    <property type="entry name" value="YXKO-related"/>
    <property type="match status" value="1"/>
</dbReference>
<comment type="similarity">
    <text evidence="4 19">In the C-terminal section; belongs to the NnrD/CARKD family.</text>
</comment>
<evidence type="ECO:0000256" key="18">
    <source>
        <dbReference type="HAMAP-Rule" id="MF_01966"/>
    </source>
</evidence>
<sequence>MLRAHTVAQVRAAEDALMRTLPEGALMQRAAHGLAYAVLDFLGGGYGAKVLLQVGAGNNGGDALYAGAVLARRGVGVEAVLLAPERAHAEGLAALEAAYGRVVDVEDAQRPDVVVDGIVGIGGTPGLRPDALAALERFSEVPVVAVDLPSGVDADTGELAGPHVQAAITVTFGTHKVALLADPAAAAAGAVLLVDIGLELPEAAVEALQSEDVAALLPEPGGESQKYSRGVVGVRTGSERYPGAAVLSVAGAGCGLAGMVRYDGGATDQVLAAHPETVSGAGRVQAWVVGSGGGDQASDALTRSLEDGVPVVVDADALTATPRPVGRHAILTPHAGELARMLEVPREDVEAAPLRHAREAAAAYDAVVLLKGRRTVVAHPDGRARINTTGVPWLATAGAGDVLAGLVGALAAAGLEPFDAASAGAWLHGAAATLASHGGPLRASAVAAALPQAVRGLRTP</sequence>
<feature type="binding site" evidence="18">
    <location>
        <begin position="58"/>
        <end position="62"/>
    </location>
    <ligand>
        <name>(6S)-NADPHX</name>
        <dbReference type="ChEBI" id="CHEBI:64076"/>
    </ligand>
</feature>
<evidence type="ECO:0000256" key="5">
    <source>
        <dbReference type="ARBA" id="ARBA00022723"/>
    </source>
</evidence>
<dbReference type="InterPro" id="IPR030677">
    <property type="entry name" value="Nnr"/>
</dbReference>
<keyword evidence="23" id="KW-1185">Reference proteome</keyword>
<evidence type="ECO:0000256" key="8">
    <source>
        <dbReference type="ARBA" id="ARBA00022857"/>
    </source>
</evidence>
<feature type="binding site" evidence="17">
    <location>
        <position position="334"/>
    </location>
    <ligand>
        <name>(6S)-NADPHX</name>
        <dbReference type="ChEBI" id="CHEBI:64076"/>
    </ligand>
</feature>
<name>A0ABN2Y3A7_9ACTN</name>
<comment type="subunit">
    <text evidence="17">Homotetramer.</text>
</comment>
<evidence type="ECO:0000256" key="13">
    <source>
        <dbReference type="ARBA" id="ARBA00023268"/>
    </source>
</evidence>
<keyword evidence="5 18" id="KW-0479">Metal-binding</keyword>
<comment type="catalytic activity">
    <reaction evidence="15 17 19">
        <text>(6S)-NADHX + ADP = AMP + phosphate + NADH + H(+)</text>
        <dbReference type="Rhea" id="RHEA:32223"/>
        <dbReference type="ChEBI" id="CHEBI:15378"/>
        <dbReference type="ChEBI" id="CHEBI:43474"/>
        <dbReference type="ChEBI" id="CHEBI:57945"/>
        <dbReference type="ChEBI" id="CHEBI:64074"/>
        <dbReference type="ChEBI" id="CHEBI:456215"/>
        <dbReference type="ChEBI" id="CHEBI:456216"/>
        <dbReference type="EC" id="4.2.1.136"/>
    </reaction>
</comment>
<comment type="function">
    <text evidence="18">Catalyzes the epimerization of the S- and R-forms of NAD(P)HX, a damaged form of NAD(P)H that is a result of enzymatic or heat-dependent hydration. This is a prerequisite for the S-specific NAD(P)H-hydrate dehydratase to allow the repair of both epimers of NAD(P)HX.</text>
</comment>
<dbReference type="SUPFAM" id="SSF64153">
    <property type="entry name" value="YjeF N-terminal domain-like"/>
    <property type="match status" value="1"/>
</dbReference>
<comment type="function">
    <text evidence="14 19">Bifunctional enzyme that catalyzes the epimerization of the S- and R-forms of NAD(P)HX and the dehydration of the S-form of NAD(P)HX at the expense of ADP, which is converted to AMP. This allows the repair of both epimers of NAD(P)HX, a damaged form of NAD(P)H that is a result of enzymatic or heat-dependent hydration.</text>
</comment>
<evidence type="ECO:0000256" key="12">
    <source>
        <dbReference type="ARBA" id="ARBA00023239"/>
    </source>
</evidence>
<dbReference type="Pfam" id="PF01256">
    <property type="entry name" value="Carb_kinase"/>
    <property type="match status" value="1"/>
</dbReference>
<dbReference type="EC" id="5.1.99.6" evidence="19"/>
<keyword evidence="9 18" id="KW-0630">Potassium</keyword>
<feature type="binding site" evidence="17">
    <location>
        <position position="244"/>
    </location>
    <ligand>
        <name>(6S)-NADPHX</name>
        <dbReference type="ChEBI" id="CHEBI:64076"/>
    </ligand>
</feature>